<name>A0ABP0H6Z4_CLALP</name>
<feature type="compositionally biased region" description="Basic and acidic residues" evidence="6">
    <location>
        <begin position="44"/>
        <end position="54"/>
    </location>
</feature>
<dbReference type="InterPro" id="IPR004443">
    <property type="entry name" value="YjeF_N_dom"/>
</dbReference>
<dbReference type="InterPro" id="IPR025762">
    <property type="entry name" value="DFDF"/>
</dbReference>
<evidence type="ECO:0000256" key="2">
    <source>
        <dbReference type="ARBA" id="ARBA00006610"/>
    </source>
</evidence>
<reference evidence="9 10" key="1">
    <citation type="submission" date="2024-02" db="EMBL/GenBank/DDBJ databases">
        <authorList>
            <person name="Daric V."/>
            <person name="Darras S."/>
        </authorList>
    </citation>
    <scope>NUCLEOTIDE SEQUENCE [LARGE SCALE GENOMIC DNA]</scope>
</reference>
<dbReference type="EMBL" id="CAWYQH010000174">
    <property type="protein sequence ID" value="CAK8698295.1"/>
    <property type="molecule type" value="Genomic_DNA"/>
</dbReference>
<evidence type="ECO:0000259" key="7">
    <source>
        <dbReference type="PROSITE" id="PS51385"/>
    </source>
</evidence>
<evidence type="ECO:0000313" key="10">
    <source>
        <dbReference type="Proteomes" id="UP001642483"/>
    </source>
</evidence>
<feature type="compositionally biased region" description="Polar residues" evidence="6">
    <location>
        <begin position="57"/>
        <end position="67"/>
    </location>
</feature>
<feature type="compositionally biased region" description="Polar residues" evidence="6">
    <location>
        <begin position="26"/>
        <end position="39"/>
    </location>
</feature>
<comment type="similarity">
    <text evidence="2">Belongs to the EDC3 family.</text>
</comment>
<keyword evidence="10" id="KW-1185">Reference proteome</keyword>
<evidence type="ECO:0000256" key="6">
    <source>
        <dbReference type="SAM" id="MobiDB-lite"/>
    </source>
</evidence>
<proteinExistence type="inferred from homology"/>
<dbReference type="PANTHER" id="PTHR13612">
    <property type="entry name" value="ENHANCER OF MRNA-DECAPPING PROTEIN 3"/>
    <property type="match status" value="1"/>
</dbReference>
<dbReference type="Gene3D" id="3.40.50.10260">
    <property type="entry name" value="YjeF N-terminal domain"/>
    <property type="match status" value="1"/>
</dbReference>
<feature type="domain" description="YjeF N-terminal" evidence="7">
    <location>
        <begin position="201"/>
        <end position="406"/>
    </location>
</feature>
<protein>
    <recommendedName>
        <fullName evidence="3">Enhancer of mRNA-decapping protein 3</fullName>
    </recommendedName>
    <alternativeName>
        <fullName evidence="5">YjeF domain-containing protein 1</fullName>
    </alternativeName>
</protein>
<evidence type="ECO:0000259" key="8">
    <source>
        <dbReference type="PROSITE" id="PS51512"/>
    </source>
</evidence>
<evidence type="ECO:0000256" key="3">
    <source>
        <dbReference type="ARBA" id="ARBA00015797"/>
    </source>
</evidence>
<accession>A0ABP0H6Z4</accession>
<dbReference type="Pfam" id="PF03853">
    <property type="entry name" value="YjeF_N"/>
    <property type="match status" value="1"/>
</dbReference>
<dbReference type="SMART" id="SM01199">
    <property type="entry name" value="FDF"/>
    <property type="match status" value="1"/>
</dbReference>
<gene>
    <name evidence="9" type="ORF">CVLEPA_LOCUS31741</name>
</gene>
<comment type="caution">
    <text evidence="9">The sequence shown here is derived from an EMBL/GenBank/DDBJ whole genome shotgun (WGS) entry which is preliminary data.</text>
</comment>
<evidence type="ECO:0000313" key="9">
    <source>
        <dbReference type="EMBL" id="CAK8698295.1"/>
    </source>
</evidence>
<feature type="region of interest" description="Disordered" evidence="6">
    <location>
        <begin position="19"/>
        <end position="103"/>
    </location>
</feature>
<sequence length="428" mass="47841">MYSACDIIDLTLIDELMHDGEPAVTDPQTSTKVETSSKPQPILHDPKSRQKCKDAQMLNTPSPQSISPPKLTHSFKEQRHSNVKDGRPQPQGNRRRIASHRQQEDCFNIDESELNQDFDFEKNLALFDKQALYDEVYSGSDGEIRTPMKSRKSKKVPNYRHDENVLESRPTVYRQIVINDKLKEEVAEYYTDSGLVIPCISSSLHNKICSTAAEMGISNSRQIEAFGINASQMSLNLMGGNTRLHPRNAHQCPHVVVFTGPHEVGAQGIATARHLANQNVKVDVFMANFVKINDNLQDELKLLALTNAGLLHDVKALPSAPVDLVIVAMDNDQSSFLKQQAWYNQAAEWCRNTMAPIMCLCPPEQQLGTPCVNVKWSVCCVLPKSLPSSCGMIYLVDLGLPPKLFKKLGIKYRSPFCSKPFIALHPSC</sequence>
<evidence type="ECO:0000256" key="4">
    <source>
        <dbReference type="ARBA" id="ARBA00022490"/>
    </source>
</evidence>
<dbReference type="PROSITE" id="PS51512">
    <property type="entry name" value="DFDF"/>
    <property type="match status" value="1"/>
</dbReference>
<organism evidence="9 10">
    <name type="scientific">Clavelina lepadiformis</name>
    <name type="common">Light-bulb sea squirt</name>
    <name type="synonym">Ascidia lepadiformis</name>
    <dbReference type="NCBI Taxonomy" id="159417"/>
    <lineage>
        <taxon>Eukaryota</taxon>
        <taxon>Metazoa</taxon>
        <taxon>Chordata</taxon>
        <taxon>Tunicata</taxon>
        <taxon>Ascidiacea</taxon>
        <taxon>Aplousobranchia</taxon>
        <taxon>Clavelinidae</taxon>
        <taxon>Clavelina</taxon>
    </lineage>
</organism>
<evidence type="ECO:0000256" key="1">
    <source>
        <dbReference type="ARBA" id="ARBA00004201"/>
    </source>
</evidence>
<dbReference type="Pfam" id="PF09532">
    <property type="entry name" value="FDF"/>
    <property type="match status" value="1"/>
</dbReference>
<dbReference type="PANTHER" id="PTHR13612:SF0">
    <property type="entry name" value="ENHANCER OF MRNA-DECAPPING PROTEIN 3"/>
    <property type="match status" value="1"/>
</dbReference>
<feature type="compositionally biased region" description="Basic and acidic residues" evidence="6">
    <location>
        <begin position="74"/>
        <end position="87"/>
    </location>
</feature>
<dbReference type="SUPFAM" id="SSF64153">
    <property type="entry name" value="YjeF N-terminal domain-like"/>
    <property type="match status" value="1"/>
</dbReference>
<dbReference type="Proteomes" id="UP001642483">
    <property type="component" value="Unassembled WGS sequence"/>
</dbReference>
<dbReference type="InterPro" id="IPR019050">
    <property type="entry name" value="FDF_dom"/>
</dbReference>
<evidence type="ECO:0000256" key="5">
    <source>
        <dbReference type="ARBA" id="ARBA00032192"/>
    </source>
</evidence>
<feature type="domain" description="DFDF" evidence="8">
    <location>
        <begin position="106"/>
        <end position="142"/>
    </location>
</feature>
<comment type="subcellular location">
    <subcellularLocation>
        <location evidence="1">Cytoplasm</location>
        <location evidence="1">P-body</location>
    </subcellularLocation>
</comment>
<keyword evidence="4" id="KW-0963">Cytoplasm</keyword>
<dbReference type="InterPro" id="IPR036652">
    <property type="entry name" value="YjeF_N_dom_sf"/>
</dbReference>
<dbReference type="PROSITE" id="PS51385">
    <property type="entry name" value="YJEF_N"/>
    <property type="match status" value="1"/>
</dbReference>